<sequence>MPKPSREQSKYYSQVLSSYTTIVLVLILLVGIMGVIAFPYYISPLSGSGAFSSAQYLTVGVIVVLTFLTGIFLMERKQNDLASFAIIVALIILTIMVWNLYGVSTVNSIFHI</sequence>
<organism evidence="2 3">
    <name type="scientific">Sulfuracidifex metallicus DSM 6482 = JCM 9184</name>
    <dbReference type="NCBI Taxonomy" id="523847"/>
    <lineage>
        <taxon>Archaea</taxon>
        <taxon>Thermoproteota</taxon>
        <taxon>Thermoprotei</taxon>
        <taxon>Sulfolobales</taxon>
        <taxon>Sulfolobaceae</taxon>
        <taxon>Sulfuracidifex</taxon>
    </lineage>
</organism>
<dbReference type="AlphaFoldDB" id="A0A6A9QSG5"/>
<gene>
    <name evidence="2" type="ORF">GC250_01110</name>
</gene>
<comment type="caution">
    <text evidence="2">The sequence shown here is derived from an EMBL/GenBank/DDBJ whole genome shotgun (WGS) entry which is preliminary data.</text>
</comment>
<dbReference type="Proteomes" id="UP000470772">
    <property type="component" value="Unassembled WGS sequence"/>
</dbReference>
<keyword evidence="3" id="KW-1185">Reference proteome</keyword>
<evidence type="ECO:0000313" key="3">
    <source>
        <dbReference type="Proteomes" id="UP000470772"/>
    </source>
</evidence>
<feature type="transmembrane region" description="Helical" evidence="1">
    <location>
        <begin position="81"/>
        <end position="101"/>
    </location>
</feature>
<feature type="transmembrane region" description="Helical" evidence="1">
    <location>
        <begin position="54"/>
        <end position="74"/>
    </location>
</feature>
<dbReference type="OrthoDB" id="43317at2157"/>
<keyword evidence="1" id="KW-0812">Transmembrane</keyword>
<evidence type="ECO:0000313" key="2">
    <source>
        <dbReference type="EMBL" id="MUN28092.1"/>
    </source>
</evidence>
<keyword evidence="1" id="KW-0472">Membrane</keyword>
<dbReference type="RefSeq" id="WP_054838768.1">
    <property type="nucleotide sequence ID" value="NZ_BBBY01000017.1"/>
</dbReference>
<accession>A0A6A9QSG5</accession>
<protein>
    <submittedName>
        <fullName evidence="2">Uncharacterized protein</fullName>
    </submittedName>
</protein>
<dbReference type="EMBL" id="WGGD01000005">
    <property type="protein sequence ID" value="MUN28092.1"/>
    <property type="molecule type" value="Genomic_DNA"/>
</dbReference>
<evidence type="ECO:0000256" key="1">
    <source>
        <dbReference type="SAM" id="Phobius"/>
    </source>
</evidence>
<reference evidence="2 3" key="1">
    <citation type="submission" date="2019-10" db="EMBL/GenBank/DDBJ databases">
        <title>Sequencing and Assembly of Multiple Reported Metal-Biooxidizing Members of the Extremely Thermoacidophilic Archaeal Family Sulfolobaceae.</title>
        <authorList>
            <person name="Counts J.A."/>
            <person name="Kelly R.M."/>
        </authorList>
    </citation>
    <scope>NUCLEOTIDE SEQUENCE [LARGE SCALE GENOMIC DNA]</scope>
    <source>
        <strain evidence="2 3">DSM 6482</strain>
    </source>
</reference>
<keyword evidence="1" id="KW-1133">Transmembrane helix</keyword>
<feature type="transmembrane region" description="Helical" evidence="1">
    <location>
        <begin position="21"/>
        <end position="42"/>
    </location>
</feature>
<name>A0A6A9QSG5_SULME</name>
<proteinExistence type="predicted"/>